<sequence length="390" mass="41393">MDSDWRELDQYLALNDEEFAAIFGSASGDRVGSQSRTMEPPVQLGPDAIGDDVSPPKGIHKPSAHKKRRNRNRKRYACSHPGCTFSATWKAAMIRHEKKHSDPSYVYVPARARQTYSRCRHCGSFSKRTGHGLVGVPVDPLHSQWRGIDIPGGQGGVQGHINLNQNTASSSNVRGFSNTGVDGFFMGGSQNLPIPGPQVLDSTANAAVSALALAPAAPANQYDYVHPRPNIVDFDFSAAPAASSSAAGPSFLGWFESGSEPGHPLGTGHGIRAPVPMQGYNQAQASDLINSDFDKWLNSGWEGVAGPASGAPTNPAIMPAETHQVFQQTLDFEGSGGSDLYGAQQAPQMGDTTTSVTAGDQQPQGDDDLGKLLEFFDWSADSDDGSVQAS</sequence>
<comment type="caution">
    <text evidence="3">The sequence shown here is derived from an EMBL/GenBank/DDBJ whole genome shotgun (WGS) entry which is preliminary data.</text>
</comment>
<gene>
    <name evidence="3" type="ORF">CC1G_03109</name>
</gene>
<dbReference type="VEuPathDB" id="FungiDB:CC1G_03109"/>
<dbReference type="GeneID" id="6017535"/>
<name>A8PEZ1_COPC7</name>
<feature type="compositionally biased region" description="Polar residues" evidence="1">
    <location>
        <begin position="345"/>
        <end position="358"/>
    </location>
</feature>
<dbReference type="Proteomes" id="UP000001861">
    <property type="component" value="Unassembled WGS sequence"/>
</dbReference>
<reference evidence="3 4" key="1">
    <citation type="journal article" date="2010" name="Proc. Natl. Acad. Sci. U.S.A.">
        <title>Insights into evolution of multicellular fungi from the assembled chromosomes of the mushroom Coprinopsis cinerea (Coprinus cinereus).</title>
        <authorList>
            <person name="Stajich J.E."/>
            <person name="Wilke S.K."/>
            <person name="Ahren D."/>
            <person name="Au C.H."/>
            <person name="Birren B.W."/>
            <person name="Borodovsky M."/>
            <person name="Burns C."/>
            <person name="Canback B."/>
            <person name="Casselton L.A."/>
            <person name="Cheng C.K."/>
            <person name="Deng J."/>
            <person name="Dietrich F.S."/>
            <person name="Fargo D.C."/>
            <person name="Farman M.L."/>
            <person name="Gathman A.C."/>
            <person name="Goldberg J."/>
            <person name="Guigo R."/>
            <person name="Hoegger P.J."/>
            <person name="Hooker J.B."/>
            <person name="Huggins A."/>
            <person name="James T.Y."/>
            <person name="Kamada T."/>
            <person name="Kilaru S."/>
            <person name="Kodira C."/>
            <person name="Kues U."/>
            <person name="Kupfer D."/>
            <person name="Kwan H.S."/>
            <person name="Lomsadze A."/>
            <person name="Li W."/>
            <person name="Lilly W.W."/>
            <person name="Ma L.J."/>
            <person name="Mackey A.J."/>
            <person name="Manning G."/>
            <person name="Martin F."/>
            <person name="Muraguchi H."/>
            <person name="Natvig D.O."/>
            <person name="Palmerini H."/>
            <person name="Ramesh M.A."/>
            <person name="Rehmeyer C.J."/>
            <person name="Roe B.A."/>
            <person name="Shenoy N."/>
            <person name="Stanke M."/>
            <person name="Ter-Hovhannisyan V."/>
            <person name="Tunlid A."/>
            <person name="Velagapudi R."/>
            <person name="Vision T.J."/>
            <person name="Zeng Q."/>
            <person name="Zolan M.E."/>
            <person name="Pukkila P.J."/>
        </authorList>
    </citation>
    <scope>NUCLEOTIDE SEQUENCE [LARGE SCALE GENOMIC DNA]</scope>
    <source>
        <strain evidence="4">Okayama-7 / 130 / ATCC MYA-4618 / FGSC 9003</strain>
    </source>
</reference>
<organism evidence="3 4">
    <name type="scientific">Coprinopsis cinerea (strain Okayama-7 / 130 / ATCC MYA-4618 / FGSC 9003)</name>
    <name type="common">Inky cap fungus</name>
    <name type="synonym">Hormographiella aspergillata</name>
    <dbReference type="NCBI Taxonomy" id="240176"/>
    <lineage>
        <taxon>Eukaryota</taxon>
        <taxon>Fungi</taxon>
        <taxon>Dikarya</taxon>
        <taxon>Basidiomycota</taxon>
        <taxon>Agaricomycotina</taxon>
        <taxon>Agaricomycetes</taxon>
        <taxon>Agaricomycetidae</taxon>
        <taxon>Agaricales</taxon>
        <taxon>Agaricineae</taxon>
        <taxon>Psathyrellaceae</taxon>
        <taxon>Coprinopsis</taxon>
    </lineage>
</organism>
<dbReference type="SMART" id="SM00355">
    <property type="entry name" value="ZnF_C2H2"/>
    <property type="match status" value="1"/>
</dbReference>
<dbReference type="KEGG" id="cci:CC1G_03109"/>
<evidence type="ECO:0000313" key="4">
    <source>
        <dbReference type="Proteomes" id="UP000001861"/>
    </source>
</evidence>
<dbReference type="EMBL" id="AACS02000008">
    <property type="protein sequence ID" value="EAU80933.2"/>
    <property type="molecule type" value="Genomic_DNA"/>
</dbReference>
<evidence type="ECO:0000259" key="2">
    <source>
        <dbReference type="SMART" id="SM00355"/>
    </source>
</evidence>
<dbReference type="InterPro" id="IPR013087">
    <property type="entry name" value="Znf_C2H2_type"/>
</dbReference>
<evidence type="ECO:0000256" key="1">
    <source>
        <dbReference type="SAM" id="MobiDB-lite"/>
    </source>
</evidence>
<proteinExistence type="predicted"/>
<protein>
    <recommendedName>
        <fullName evidence="2">C2H2-type domain-containing protein</fullName>
    </recommendedName>
</protein>
<dbReference type="AlphaFoldDB" id="A8PEZ1"/>
<feature type="region of interest" description="Disordered" evidence="1">
    <location>
        <begin position="27"/>
        <end position="75"/>
    </location>
</feature>
<feature type="compositionally biased region" description="Basic residues" evidence="1">
    <location>
        <begin position="58"/>
        <end position="75"/>
    </location>
</feature>
<feature type="region of interest" description="Disordered" evidence="1">
    <location>
        <begin position="332"/>
        <end position="370"/>
    </location>
</feature>
<accession>A8PEZ1</accession>
<evidence type="ECO:0000313" key="3">
    <source>
        <dbReference type="EMBL" id="EAU80933.2"/>
    </source>
</evidence>
<dbReference type="InParanoid" id="A8PEZ1"/>
<dbReference type="HOGENOM" id="CLU_707911_0_0_1"/>
<dbReference type="RefSeq" id="XP_001840880.2">
    <property type="nucleotide sequence ID" value="XM_001840828.2"/>
</dbReference>
<feature type="domain" description="C2H2-type" evidence="2">
    <location>
        <begin position="76"/>
        <end position="100"/>
    </location>
</feature>
<keyword evidence="4" id="KW-1185">Reference proteome</keyword>